<evidence type="ECO:0000313" key="1">
    <source>
        <dbReference type="EMBL" id="HIZ07646.1"/>
    </source>
</evidence>
<proteinExistence type="predicted"/>
<dbReference type="AlphaFoldDB" id="A0A9D2IGF4"/>
<protein>
    <submittedName>
        <fullName evidence="1">Uncharacterized protein</fullName>
    </submittedName>
</protein>
<dbReference type="EMBL" id="DXCH01000192">
    <property type="protein sequence ID" value="HIZ07646.1"/>
    <property type="molecule type" value="Genomic_DNA"/>
</dbReference>
<feature type="non-terminal residue" evidence="1">
    <location>
        <position position="105"/>
    </location>
</feature>
<accession>A0A9D2IGF4</accession>
<comment type="caution">
    <text evidence="1">The sequence shown here is derived from an EMBL/GenBank/DDBJ whole genome shotgun (WGS) entry which is preliminary data.</text>
</comment>
<sequence length="105" mass="12015">MGKIDPHRQGLAEQYIREAIPVCPLCRTLDPRWQFNHTVQMWERRIEYTCSVCGGRMSTAYSDMKGININGLTDFLQGSLSYEAMVRPIYGKKKGTVYVRVLDPG</sequence>
<gene>
    <name evidence="1" type="ORF">IAA08_06905</name>
</gene>
<reference evidence="1" key="1">
    <citation type="journal article" date="2021" name="PeerJ">
        <title>Extensive microbial diversity within the chicken gut microbiome revealed by metagenomics and culture.</title>
        <authorList>
            <person name="Gilroy R."/>
            <person name="Ravi A."/>
            <person name="Getino M."/>
            <person name="Pursley I."/>
            <person name="Horton D.L."/>
            <person name="Alikhan N.F."/>
            <person name="Baker D."/>
            <person name="Gharbi K."/>
            <person name="Hall N."/>
            <person name="Watson M."/>
            <person name="Adriaenssens E.M."/>
            <person name="Foster-Nyarko E."/>
            <person name="Jarju S."/>
            <person name="Secka A."/>
            <person name="Antonio M."/>
            <person name="Oren A."/>
            <person name="Chaudhuri R.R."/>
            <person name="La Ragione R."/>
            <person name="Hildebrand F."/>
            <person name="Pallen M.J."/>
        </authorList>
    </citation>
    <scope>NUCLEOTIDE SEQUENCE</scope>
    <source>
        <strain evidence="1">CHK192-9172</strain>
    </source>
</reference>
<organism evidence="1 2">
    <name type="scientific">Candidatus Eubacterium avistercoris</name>
    <dbReference type="NCBI Taxonomy" id="2838567"/>
    <lineage>
        <taxon>Bacteria</taxon>
        <taxon>Bacillati</taxon>
        <taxon>Bacillota</taxon>
        <taxon>Clostridia</taxon>
        <taxon>Eubacteriales</taxon>
        <taxon>Eubacteriaceae</taxon>
        <taxon>Eubacterium</taxon>
    </lineage>
</organism>
<evidence type="ECO:0000313" key="2">
    <source>
        <dbReference type="Proteomes" id="UP000824024"/>
    </source>
</evidence>
<name>A0A9D2IGF4_9FIRM</name>
<reference evidence="1" key="2">
    <citation type="submission" date="2021-04" db="EMBL/GenBank/DDBJ databases">
        <authorList>
            <person name="Gilroy R."/>
        </authorList>
    </citation>
    <scope>NUCLEOTIDE SEQUENCE</scope>
    <source>
        <strain evidence="1">CHK192-9172</strain>
    </source>
</reference>
<dbReference type="Proteomes" id="UP000824024">
    <property type="component" value="Unassembled WGS sequence"/>
</dbReference>